<name>A0A1N7KY47_9GAMM</name>
<dbReference type="RefSeq" id="WP_076514694.1">
    <property type="nucleotide sequence ID" value="NZ_CAJWBH010000002.1"/>
</dbReference>
<sequence length="628" mass="68888">MTTGLRSYRPRYLTLATAIVSAALSANTYAWYSPKGAVPEEKLERVARDWTREQVDTAVVSSFMKIPSTNPAVNATVSEGCASIQFVRHKLRSGPDNAAEADAALLMMPGVIEGANGFHYIARNMIYKAAMQHGISLEVWAVDRRSNCLEDLTGVNAAEGLTDVSEAEDVMIGYYYEGKEVDGKIFEGFKTSRDLEEVVDYGLAMATDDMFAVMEYMIPDQATRKEKVFVGGHSLGGLHTSTFLAWDRDGDRSTLDDAGYMNTAGAFGFDTSLRPVYASTEEDMVESTTMISLSDWLGIQQEDDEADQAESYANTVNLLRDNYLPRTLAVEGAFNAEILALPEAMALLAGIAPEEESMALQRLPRSLTLRTLLALVHSRDINDFFYKPSIDDFRYTNEALVGLIFDDNSTVLPFISTSLGFFEGGGMEERKGIADLVGSIVPILGTGGGDVIPTPYIATDAGPYRWRTGEGPLYGWADFDEVASNSDTEHQDENGEITFTSRRSETSDMDDFVEALYAGETNLTEWYFPTRLLLDLTMAAPYDFAENYGMYLYHRDGAANVPKIEFIAEEGIGADPVGGQGTDDPIVLEGMNHLDPMFAVANASATHPNPVIDSLLDFVESNLNSSRR</sequence>
<dbReference type="EMBL" id="FTOH01000003">
    <property type="protein sequence ID" value="SIS66416.1"/>
    <property type="molecule type" value="Genomic_DNA"/>
</dbReference>
<reference evidence="3" key="1">
    <citation type="submission" date="2017-01" db="EMBL/GenBank/DDBJ databases">
        <authorList>
            <person name="Varghese N."/>
            <person name="Submissions S."/>
        </authorList>
    </citation>
    <scope>NUCLEOTIDE SEQUENCE [LARGE SCALE GENOMIC DNA]</scope>
    <source>
        <strain evidence="3">DSM 24913</strain>
    </source>
</reference>
<feature type="chain" id="PRO_5012681506" description="Alpha/beta hydrolase family protein" evidence="1">
    <location>
        <begin position="31"/>
        <end position="628"/>
    </location>
</feature>
<dbReference type="SUPFAM" id="SSF53474">
    <property type="entry name" value="alpha/beta-Hydrolases"/>
    <property type="match status" value="1"/>
</dbReference>
<accession>A0A1N7KY47</accession>
<keyword evidence="1" id="KW-0732">Signal</keyword>
<evidence type="ECO:0000313" key="2">
    <source>
        <dbReference type="EMBL" id="SIS66416.1"/>
    </source>
</evidence>
<gene>
    <name evidence="2" type="ORF">SAMN05421686_103156</name>
</gene>
<dbReference type="AlphaFoldDB" id="A0A1N7KY47"/>
<dbReference type="Proteomes" id="UP000185639">
    <property type="component" value="Unassembled WGS sequence"/>
</dbReference>
<evidence type="ECO:0000313" key="3">
    <source>
        <dbReference type="Proteomes" id="UP000185639"/>
    </source>
</evidence>
<feature type="signal peptide" evidence="1">
    <location>
        <begin position="1"/>
        <end position="30"/>
    </location>
</feature>
<dbReference type="OrthoDB" id="55081at2"/>
<keyword evidence="3" id="KW-1185">Reference proteome</keyword>
<evidence type="ECO:0008006" key="4">
    <source>
        <dbReference type="Google" id="ProtNLM"/>
    </source>
</evidence>
<dbReference type="STRING" id="484498.SAMN05421686_103156"/>
<dbReference type="InterPro" id="IPR029058">
    <property type="entry name" value="AB_hydrolase_fold"/>
</dbReference>
<protein>
    <recommendedName>
        <fullName evidence="4">Alpha/beta hydrolase family protein</fullName>
    </recommendedName>
</protein>
<organism evidence="2 3">
    <name type="scientific">Thalassolituus maritimus</name>
    <dbReference type="NCBI Taxonomy" id="484498"/>
    <lineage>
        <taxon>Bacteria</taxon>
        <taxon>Pseudomonadati</taxon>
        <taxon>Pseudomonadota</taxon>
        <taxon>Gammaproteobacteria</taxon>
        <taxon>Oceanospirillales</taxon>
        <taxon>Oceanospirillaceae</taxon>
        <taxon>Thalassolituus</taxon>
    </lineage>
</organism>
<proteinExistence type="predicted"/>
<evidence type="ECO:0000256" key="1">
    <source>
        <dbReference type="SAM" id="SignalP"/>
    </source>
</evidence>